<accession>A0A563VX79</accession>
<evidence type="ECO:0000313" key="2">
    <source>
        <dbReference type="Proteomes" id="UP000320055"/>
    </source>
</evidence>
<gene>
    <name evidence="1" type="ORF">H1P_3960010</name>
</gene>
<protein>
    <recommendedName>
        <fullName evidence="3">HTH luxR-type domain-containing protein</fullName>
    </recommendedName>
</protein>
<dbReference type="AlphaFoldDB" id="A0A563VX79"/>
<proteinExistence type="predicted"/>
<evidence type="ECO:0008006" key="3">
    <source>
        <dbReference type="Google" id="ProtNLM"/>
    </source>
</evidence>
<dbReference type="EMBL" id="CAACVJ010000330">
    <property type="protein sequence ID" value="VEP16005.1"/>
    <property type="molecule type" value="Genomic_DNA"/>
</dbReference>
<evidence type="ECO:0000313" key="1">
    <source>
        <dbReference type="EMBL" id="VEP16005.1"/>
    </source>
</evidence>
<keyword evidence="2" id="KW-1185">Reference proteome</keyword>
<organism evidence="1 2">
    <name type="scientific">Hyella patelloides LEGE 07179</name>
    <dbReference type="NCBI Taxonomy" id="945734"/>
    <lineage>
        <taxon>Bacteria</taxon>
        <taxon>Bacillati</taxon>
        <taxon>Cyanobacteriota</taxon>
        <taxon>Cyanophyceae</taxon>
        <taxon>Pleurocapsales</taxon>
        <taxon>Hyellaceae</taxon>
        <taxon>Hyella</taxon>
    </lineage>
</organism>
<name>A0A563VX79_9CYAN</name>
<dbReference type="Proteomes" id="UP000320055">
    <property type="component" value="Unassembled WGS sequence"/>
</dbReference>
<reference evidence="1 2" key="1">
    <citation type="submission" date="2019-01" db="EMBL/GenBank/DDBJ databases">
        <authorList>
            <person name="Brito A."/>
        </authorList>
    </citation>
    <scope>NUCLEOTIDE SEQUENCE [LARGE SCALE GENOMIC DNA]</scope>
    <source>
        <strain evidence="1">1</strain>
    </source>
</reference>
<sequence length="53" mass="6099">MLIDGLTQTEIAEEIEVSKALVNSRLVSIRKRTCTKTNIEPYIKYLVCPYVVR</sequence>